<feature type="compositionally biased region" description="Low complexity" evidence="11">
    <location>
        <begin position="510"/>
        <end position="526"/>
    </location>
</feature>
<reference evidence="15 16" key="1">
    <citation type="submission" date="2018-03" db="EMBL/GenBank/DDBJ databases">
        <authorList>
            <person name="Guldener U."/>
        </authorList>
    </citation>
    <scope>NUCLEOTIDE SEQUENCE [LARGE SCALE GENOMIC DNA]</scope>
    <source>
        <strain evidence="15 16">NBRC100155</strain>
    </source>
</reference>
<feature type="short sequence motif" description="Q motif" evidence="9">
    <location>
        <begin position="31"/>
        <end position="59"/>
    </location>
</feature>
<dbReference type="CDD" id="cd18787">
    <property type="entry name" value="SF2_C_DEAD"/>
    <property type="match status" value="1"/>
</dbReference>
<keyword evidence="2" id="KW-0690">Ribosome biogenesis</keyword>
<dbReference type="Pfam" id="PF00270">
    <property type="entry name" value="DEAD"/>
    <property type="match status" value="2"/>
</dbReference>
<dbReference type="OrthoDB" id="7396459at2759"/>
<dbReference type="SMART" id="SM01178">
    <property type="entry name" value="DUF4217"/>
    <property type="match status" value="1"/>
</dbReference>
<dbReference type="PROSITE" id="PS51194">
    <property type="entry name" value="HELICASE_CTER"/>
    <property type="match status" value="1"/>
</dbReference>
<evidence type="ECO:0000256" key="3">
    <source>
        <dbReference type="ARBA" id="ARBA00022552"/>
    </source>
</evidence>
<comment type="catalytic activity">
    <reaction evidence="10">
        <text>ATP + H2O = ADP + phosphate + H(+)</text>
        <dbReference type="Rhea" id="RHEA:13065"/>
        <dbReference type="ChEBI" id="CHEBI:15377"/>
        <dbReference type="ChEBI" id="CHEBI:15378"/>
        <dbReference type="ChEBI" id="CHEBI:30616"/>
        <dbReference type="ChEBI" id="CHEBI:43474"/>
        <dbReference type="ChEBI" id="CHEBI:456216"/>
        <dbReference type="EC" id="3.6.4.13"/>
    </reaction>
</comment>
<comment type="domain">
    <text evidence="10">The Q motif is unique to and characteristic of the DEAD box family of RNA helicases and controls ATP binding and hydrolysis.</text>
</comment>
<dbReference type="InterPro" id="IPR025313">
    <property type="entry name" value="SPB4-like_CTE"/>
</dbReference>
<dbReference type="Pfam" id="PF13959">
    <property type="entry name" value="CTE_SPB4"/>
    <property type="match status" value="1"/>
</dbReference>
<comment type="similarity">
    <text evidence="10">Belongs to the DEAD box helicase family.</text>
</comment>
<dbReference type="AlphaFoldDB" id="A0A5C3E8L7"/>
<accession>A0A5C3E8L7</accession>
<feature type="region of interest" description="Disordered" evidence="11">
    <location>
        <begin position="509"/>
        <end position="539"/>
    </location>
</feature>
<evidence type="ECO:0000259" key="14">
    <source>
        <dbReference type="PROSITE" id="PS51195"/>
    </source>
</evidence>
<dbReference type="InterPro" id="IPR014014">
    <property type="entry name" value="RNA_helicase_DEAD_Q_motif"/>
</dbReference>
<feature type="domain" description="Helicase ATP-binding" evidence="12">
    <location>
        <begin position="62"/>
        <end position="291"/>
    </location>
</feature>
<evidence type="ECO:0000256" key="1">
    <source>
        <dbReference type="ARBA" id="ARBA00004604"/>
    </source>
</evidence>
<evidence type="ECO:0000259" key="12">
    <source>
        <dbReference type="PROSITE" id="PS51192"/>
    </source>
</evidence>
<feature type="domain" description="DEAD-box RNA helicase Q" evidence="14">
    <location>
        <begin position="31"/>
        <end position="59"/>
    </location>
</feature>
<gene>
    <name evidence="15" type="ORF">UTRI_04049</name>
</gene>
<dbReference type="InterPro" id="IPR014001">
    <property type="entry name" value="Helicase_ATP-bd"/>
</dbReference>
<comment type="function">
    <text evidence="10">RNA helicase.</text>
</comment>
<dbReference type="SMART" id="SM00490">
    <property type="entry name" value="HELICc"/>
    <property type="match status" value="1"/>
</dbReference>
<organism evidence="15 16">
    <name type="scientific">Ustilago trichophora</name>
    <dbReference type="NCBI Taxonomy" id="86804"/>
    <lineage>
        <taxon>Eukaryota</taxon>
        <taxon>Fungi</taxon>
        <taxon>Dikarya</taxon>
        <taxon>Basidiomycota</taxon>
        <taxon>Ustilaginomycotina</taxon>
        <taxon>Ustilaginomycetes</taxon>
        <taxon>Ustilaginales</taxon>
        <taxon>Ustilaginaceae</taxon>
        <taxon>Ustilago</taxon>
    </lineage>
</organism>
<evidence type="ECO:0000256" key="11">
    <source>
        <dbReference type="SAM" id="MobiDB-lite"/>
    </source>
</evidence>
<name>A0A5C3E8L7_9BASI</name>
<evidence type="ECO:0000259" key="13">
    <source>
        <dbReference type="PROSITE" id="PS51194"/>
    </source>
</evidence>
<dbReference type="PROSITE" id="PS51195">
    <property type="entry name" value="Q_MOTIF"/>
    <property type="match status" value="1"/>
</dbReference>
<dbReference type="GO" id="GO:0006364">
    <property type="term" value="P:rRNA processing"/>
    <property type="evidence" value="ECO:0007669"/>
    <property type="project" value="UniProtKB-KW"/>
</dbReference>
<dbReference type="Gene3D" id="3.40.50.300">
    <property type="entry name" value="P-loop containing nucleotide triphosphate hydrolases"/>
    <property type="match status" value="2"/>
</dbReference>
<evidence type="ECO:0000256" key="7">
    <source>
        <dbReference type="ARBA" id="ARBA00022840"/>
    </source>
</evidence>
<dbReference type="GO" id="GO:0003723">
    <property type="term" value="F:RNA binding"/>
    <property type="evidence" value="ECO:0007669"/>
    <property type="project" value="UniProtKB-UniRule"/>
</dbReference>
<keyword evidence="16" id="KW-1185">Reference proteome</keyword>
<evidence type="ECO:0000256" key="10">
    <source>
        <dbReference type="RuleBase" id="RU365068"/>
    </source>
</evidence>
<dbReference type="GO" id="GO:0003724">
    <property type="term" value="F:RNA helicase activity"/>
    <property type="evidence" value="ECO:0007669"/>
    <property type="project" value="UniProtKB-EC"/>
</dbReference>
<evidence type="ECO:0000256" key="8">
    <source>
        <dbReference type="ARBA" id="ARBA00022884"/>
    </source>
</evidence>
<dbReference type="GO" id="GO:0005730">
    <property type="term" value="C:nucleolus"/>
    <property type="evidence" value="ECO:0007669"/>
    <property type="project" value="UniProtKB-SubCell"/>
</dbReference>
<evidence type="ECO:0000256" key="9">
    <source>
        <dbReference type="PROSITE-ProRule" id="PRU00552"/>
    </source>
</evidence>
<keyword evidence="7 10" id="KW-0067">ATP-binding</keyword>
<keyword evidence="4 10" id="KW-0547">Nucleotide-binding</keyword>
<keyword evidence="3" id="KW-0698">rRNA processing</keyword>
<dbReference type="EC" id="3.6.4.13" evidence="10"/>
<sequence length="806" mass="90158">MTSSNTPNLPPSIAEGQPTQLRTAPSYAGRWTKLNPTLTPWILSHLSDMGFNQMTPVQASTIPLFLSHKDVIVEAVTGSGKTLAFVLPVLEMLLRRTNKLKKDEVGALIVSPTRELAEQIYKVVMTFLDAQSQAEALAEDHGEQEQGEESSSEDDSDSDSDVATRKSKKQKLSVQTPRKIARISGAQLVVGGSKSTPLDDYRTFRDSGPDILIGTPGRLEELLIKKGVKKSELDVLILDEADRLLDLGFTENLHRILSLLPKQRRTGLFSATMTDALSELVRMGLRNPVRVVVKVESKSKNASASATTKDESRRTPATLQNMYQICRPENKLAQLVRILLFESSTKGMSGGARKFIVYFSTCAQVNYFYSVFSQLPLFKQERFKLHALHGKQTPAKRKSMFEGFVASTSLDANAGGSGKKDGGATVLFCTDVAARGLDLPDVEVVVQYDPPTDPKVFSHRCGRTARAGRRGRAIVMLHSGREEDFVSYMGVKRIPLAPYPYLSSTLEGITEPAAPEPSSSTSDSETVGGDSAARELESSIRTLNKTDREVYDLSMRAYVSYIRAYSKHEMSYIFRTSDLDLAAVAHAFGMIRLPAMPELKARKASGMVYSEEEMDFSSIPFKDRIKERARLAKIEEDRLAASAAAAAAEEAEEERSDIDSDDSDDSSTFGDSKSKQKKKRRLRDASAWSEQKERKHLRLIKREKRTAKRKFVQAQQQVQQRKHNVEAQARVEAVHSWRGQGALRKREEKEEEEEEEEDWDEEYRQLKQEKRRERRGGLKKDNFGSDDDGFDIKDGGEDDEEPFFVI</sequence>
<protein>
    <recommendedName>
        <fullName evidence="10">ATP-dependent RNA helicase</fullName>
        <ecNumber evidence="10">3.6.4.13</ecNumber>
    </recommendedName>
</protein>
<dbReference type="Proteomes" id="UP000324022">
    <property type="component" value="Unassembled WGS sequence"/>
</dbReference>
<dbReference type="InterPro" id="IPR000629">
    <property type="entry name" value="RNA-helicase_DEAD-box_CS"/>
</dbReference>
<feature type="compositionally biased region" description="Acidic residues" evidence="11">
    <location>
        <begin position="649"/>
        <end position="665"/>
    </location>
</feature>
<dbReference type="SMART" id="SM00487">
    <property type="entry name" value="DEXDc"/>
    <property type="match status" value="1"/>
</dbReference>
<dbReference type="PROSITE" id="PS51192">
    <property type="entry name" value="HELICASE_ATP_BIND_1"/>
    <property type="match status" value="1"/>
</dbReference>
<dbReference type="GO" id="GO:0016887">
    <property type="term" value="F:ATP hydrolysis activity"/>
    <property type="evidence" value="ECO:0007669"/>
    <property type="project" value="RHEA"/>
</dbReference>
<evidence type="ECO:0000256" key="6">
    <source>
        <dbReference type="ARBA" id="ARBA00022806"/>
    </source>
</evidence>
<feature type="region of interest" description="Disordered" evidence="11">
    <location>
        <begin position="135"/>
        <end position="177"/>
    </location>
</feature>
<evidence type="ECO:0000256" key="4">
    <source>
        <dbReference type="ARBA" id="ARBA00022741"/>
    </source>
</evidence>
<keyword evidence="6 10" id="KW-0347">Helicase</keyword>
<keyword evidence="8 10" id="KW-0694">RNA-binding</keyword>
<dbReference type="InterPro" id="IPR011545">
    <property type="entry name" value="DEAD/DEAH_box_helicase_dom"/>
</dbReference>
<evidence type="ECO:0000313" key="15">
    <source>
        <dbReference type="EMBL" id="SPO26460.1"/>
    </source>
</evidence>
<dbReference type="InterPro" id="IPR001650">
    <property type="entry name" value="Helicase_C-like"/>
</dbReference>
<dbReference type="InterPro" id="IPR027417">
    <property type="entry name" value="P-loop_NTPase"/>
</dbReference>
<dbReference type="PROSITE" id="PS00039">
    <property type="entry name" value="DEAD_ATP_HELICASE"/>
    <property type="match status" value="1"/>
</dbReference>
<keyword evidence="5 10" id="KW-0378">Hydrolase</keyword>
<dbReference type="SUPFAM" id="SSF52540">
    <property type="entry name" value="P-loop containing nucleoside triphosphate hydrolases"/>
    <property type="match status" value="2"/>
</dbReference>
<dbReference type="Pfam" id="PF00271">
    <property type="entry name" value="Helicase_C"/>
    <property type="match status" value="1"/>
</dbReference>
<comment type="subcellular location">
    <subcellularLocation>
        <location evidence="1">Nucleus</location>
        <location evidence="1">Nucleolus</location>
    </subcellularLocation>
</comment>
<feature type="domain" description="Helicase C-terminal" evidence="13">
    <location>
        <begin position="334"/>
        <end position="517"/>
    </location>
</feature>
<feature type="region of interest" description="Disordered" evidence="11">
    <location>
        <begin position="643"/>
        <end position="806"/>
    </location>
</feature>
<feature type="compositionally biased region" description="Basic residues" evidence="11">
    <location>
        <begin position="694"/>
        <end position="711"/>
    </location>
</feature>
<feature type="compositionally biased region" description="Acidic residues" evidence="11">
    <location>
        <begin position="796"/>
        <end position="806"/>
    </location>
</feature>
<feature type="compositionally biased region" description="Acidic residues" evidence="11">
    <location>
        <begin position="145"/>
        <end position="160"/>
    </location>
</feature>
<evidence type="ECO:0000256" key="2">
    <source>
        <dbReference type="ARBA" id="ARBA00022517"/>
    </source>
</evidence>
<feature type="compositionally biased region" description="Acidic residues" evidence="11">
    <location>
        <begin position="749"/>
        <end position="761"/>
    </location>
</feature>
<dbReference type="GO" id="GO:0005524">
    <property type="term" value="F:ATP binding"/>
    <property type="evidence" value="ECO:0007669"/>
    <property type="project" value="UniProtKB-UniRule"/>
</dbReference>
<proteinExistence type="inferred from homology"/>
<dbReference type="CDD" id="cd17960">
    <property type="entry name" value="DEADc_DDX55"/>
    <property type="match status" value="1"/>
</dbReference>
<dbReference type="PANTHER" id="PTHR24031">
    <property type="entry name" value="RNA HELICASE"/>
    <property type="match status" value="1"/>
</dbReference>
<evidence type="ECO:0000313" key="16">
    <source>
        <dbReference type="Proteomes" id="UP000324022"/>
    </source>
</evidence>
<evidence type="ECO:0000256" key="5">
    <source>
        <dbReference type="ARBA" id="ARBA00022801"/>
    </source>
</evidence>
<feature type="compositionally biased region" description="Basic and acidic residues" evidence="11">
    <location>
        <begin position="762"/>
        <end position="783"/>
    </location>
</feature>
<dbReference type="EMBL" id="OOIN01000014">
    <property type="protein sequence ID" value="SPO26460.1"/>
    <property type="molecule type" value="Genomic_DNA"/>
</dbReference>